<dbReference type="HOGENOM" id="CLU_493887_0_0_1"/>
<evidence type="ECO:0000313" key="3">
    <source>
        <dbReference type="Proteomes" id="UP000009168"/>
    </source>
</evidence>
<feature type="chain" id="PRO_5003711744" description="NlpC/P60 family protein" evidence="1">
    <location>
        <begin position="17"/>
        <end position="570"/>
    </location>
</feature>
<evidence type="ECO:0000313" key="2">
    <source>
        <dbReference type="EMBL" id="EAR84032.1"/>
    </source>
</evidence>
<dbReference type="EMBL" id="GG662440">
    <property type="protein sequence ID" value="EAR84032.1"/>
    <property type="molecule type" value="Genomic_DNA"/>
</dbReference>
<dbReference type="STRING" id="312017.I7LT09"/>
<dbReference type="KEGG" id="tet:TTHERM_00760790"/>
<dbReference type="eggNOG" id="ENOG502QPWP">
    <property type="taxonomic scope" value="Eukaryota"/>
</dbReference>
<proteinExistence type="predicted"/>
<keyword evidence="1" id="KW-0732">Signal</keyword>
<dbReference type="SUPFAM" id="SSF54001">
    <property type="entry name" value="Cysteine proteinases"/>
    <property type="match status" value="1"/>
</dbReference>
<organism evidence="2 3">
    <name type="scientific">Tetrahymena thermophila (strain SB210)</name>
    <dbReference type="NCBI Taxonomy" id="312017"/>
    <lineage>
        <taxon>Eukaryota</taxon>
        <taxon>Sar</taxon>
        <taxon>Alveolata</taxon>
        <taxon>Ciliophora</taxon>
        <taxon>Intramacronucleata</taxon>
        <taxon>Oligohymenophorea</taxon>
        <taxon>Hymenostomatida</taxon>
        <taxon>Tetrahymenina</taxon>
        <taxon>Tetrahymenidae</taxon>
        <taxon>Tetrahymena</taxon>
    </lineage>
</organism>
<protein>
    <recommendedName>
        <fullName evidence="4">NlpC/P60 family protein</fullName>
    </recommendedName>
</protein>
<accession>I7LT09</accession>
<dbReference type="OrthoDB" id="1847654at2759"/>
<dbReference type="PANTHER" id="PTHR31354">
    <property type="entry name" value="OS01G0793500 PROTEIN"/>
    <property type="match status" value="1"/>
</dbReference>
<evidence type="ECO:0000256" key="1">
    <source>
        <dbReference type="SAM" id="SignalP"/>
    </source>
</evidence>
<feature type="signal peptide" evidence="1">
    <location>
        <begin position="1"/>
        <end position="16"/>
    </location>
</feature>
<name>I7LT09_TETTS</name>
<gene>
    <name evidence="2" type="ORF">TTHERM_00760790</name>
</gene>
<reference evidence="3" key="1">
    <citation type="journal article" date="2006" name="PLoS Biol.">
        <title>Macronuclear genome sequence of the ciliate Tetrahymena thermophila, a model eukaryote.</title>
        <authorList>
            <person name="Eisen J.A."/>
            <person name="Coyne R.S."/>
            <person name="Wu M."/>
            <person name="Wu D."/>
            <person name="Thiagarajan M."/>
            <person name="Wortman J.R."/>
            <person name="Badger J.H."/>
            <person name="Ren Q."/>
            <person name="Amedeo P."/>
            <person name="Jones K.M."/>
            <person name="Tallon L.J."/>
            <person name="Delcher A.L."/>
            <person name="Salzberg S.L."/>
            <person name="Silva J.C."/>
            <person name="Haas B.J."/>
            <person name="Majoros W.H."/>
            <person name="Farzad M."/>
            <person name="Carlton J.M."/>
            <person name="Smith R.K. Jr."/>
            <person name="Garg J."/>
            <person name="Pearlman R.E."/>
            <person name="Karrer K.M."/>
            <person name="Sun L."/>
            <person name="Manning G."/>
            <person name="Elde N.C."/>
            <person name="Turkewitz A.P."/>
            <person name="Asai D.J."/>
            <person name="Wilkes D.E."/>
            <person name="Wang Y."/>
            <person name="Cai H."/>
            <person name="Collins K."/>
            <person name="Stewart B.A."/>
            <person name="Lee S.R."/>
            <person name="Wilamowska K."/>
            <person name="Weinberg Z."/>
            <person name="Ruzzo W.L."/>
            <person name="Wloga D."/>
            <person name="Gaertig J."/>
            <person name="Frankel J."/>
            <person name="Tsao C.-C."/>
            <person name="Gorovsky M.A."/>
            <person name="Keeling P.J."/>
            <person name="Waller R.F."/>
            <person name="Patron N.J."/>
            <person name="Cherry J.M."/>
            <person name="Stover N.A."/>
            <person name="Krieger C.J."/>
            <person name="del Toro C."/>
            <person name="Ryder H.F."/>
            <person name="Williamson S.C."/>
            <person name="Barbeau R.A."/>
            <person name="Hamilton E.P."/>
            <person name="Orias E."/>
        </authorList>
    </citation>
    <scope>NUCLEOTIDE SEQUENCE [LARGE SCALE GENOMIC DNA]</scope>
    <source>
        <strain evidence="3">SB210</strain>
    </source>
</reference>
<dbReference type="InterPro" id="IPR038765">
    <property type="entry name" value="Papain-like_cys_pep_sf"/>
</dbReference>
<dbReference type="RefSeq" id="XP_001031695.1">
    <property type="nucleotide sequence ID" value="XM_001031695.1"/>
</dbReference>
<keyword evidence="3" id="KW-1185">Reference proteome</keyword>
<dbReference type="PANTHER" id="PTHR31354:SF2">
    <property type="entry name" value="OS01G0793500 PROTEIN"/>
    <property type="match status" value="1"/>
</dbReference>
<evidence type="ECO:0008006" key="4">
    <source>
        <dbReference type="Google" id="ProtNLM"/>
    </source>
</evidence>
<dbReference type="InParanoid" id="I7LT09"/>
<dbReference type="OMA" id="SYAANMW"/>
<dbReference type="GeneID" id="7839892"/>
<dbReference type="Gene3D" id="3.90.1720.10">
    <property type="entry name" value="endopeptidase domain like (from Nostoc punctiforme)"/>
    <property type="match status" value="1"/>
</dbReference>
<sequence length="570" mass="64589">MRKVFIALALIALCSALNLHETLSKQGYEEKPHYFGFKQLTKEYSDFVDTVLIDGFKTVLEDPSLYATFLKTITSFTEEDKNSAFINCSKGTKPNFFKFIGDQDGVVGPNGSETITLTPTEGDCFESVTVQYTKISDKSVELIFTPGNRRNGTADNCKDSYTVGSTTNYHALALGQPNKPHKWTLKHLKPQNMQAIESFGLRIFKTCDKFANILPDLVITVGLFAGGFGLNPDVPIFGSKPTWWMEVLNPLFIQQGTGYLWIKREDKFVDLDQTEVHPGDFLIITRMDGLDQIIQWGTGSRSGHSVTLLDIDGEMYAVESQDAWYWPKKKIQRNTWKDWKQYAQNAGFNVALLPLREEIRQKFNNTAALEWFETVEGVPYGYHNFLFGWIDTENKNLPAVLDINFVYSVLTLIEKFIPAVPKSLVGEAMNKRLGTENLNLVQLYEVMFQRNLTVAEVFAIPEQDSWIYSDGPSMVCSSFVAAIWKAGGLFDGLEINATEFTPRDVYQTNFFDKKYKKPEKCLKDGLPYCQIMGKFVMDVATDGYSSINPYSNMFEHCPSQPPLFLRTKGC</sequence>
<dbReference type="Proteomes" id="UP000009168">
    <property type="component" value="Unassembled WGS sequence"/>
</dbReference>
<dbReference type="AlphaFoldDB" id="I7LT09"/>